<feature type="binding site" evidence="10">
    <location>
        <position position="79"/>
    </location>
    <ligand>
        <name>Zn(2+)</name>
        <dbReference type="ChEBI" id="CHEBI:29105"/>
        <label>1</label>
    </ligand>
</feature>
<keyword evidence="8 10" id="KW-0862">Zinc</keyword>
<dbReference type="SUPFAM" id="SSF55031">
    <property type="entry name" value="Bacterial exopeptidase dimerisation domain"/>
    <property type="match status" value="1"/>
</dbReference>
<dbReference type="PROSITE" id="PS00758">
    <property type="entry name" value="ARGE_DAPE_CPG2_1"/>
    <property type="match status" value="1"/>
</dbReference>
<evidence type="ECO:0000256" key="2">
    <source>
        <dbReference type="ARBA" id="ARBA00005691"/>
    </source>
</evidence>
<evidence type="ECO:0000256" key="8">
    <source>
        <dbReference type="ARBA" id="ARBA00022833"/>
    </source>
</evidence>
<comment type="cofactor">
    <cofactor evidence="10">
        <name>Zn(2+)</name>
        <dbReference type="ChEBI" id="CHEBI:29105"/>
    </cofactor>
    <cofactor evidence="10">
        <name>Co(2+)</name>
        <dbReference type="ChEBI" id="CHEBI:48828"/>
    </cofactor>
    <text evidence="10">Binds 2 Zn(2+) or Co(2+) ions per subunit.</text>
</comment>
<dbReference type="InterPro" id="IPR036264">
    <property type="entry name" value="Bact_exopeptidase_dim_dom"/>
</dbReference>
<keyword evidence="9 10" id="KW-0170">Cobalt</keyword>
<dbReference type="AlphaFoldDB" id="A0A4D6Y203"/>
<name>A0A4D6Y203_9GAMM</name>
<evidence type="ECO:0000259" key="11">
    <source>
        <dbReference type="Pfam" id="PF07687"/>
    </source>
</evidence>
<evidence type="ECO:0000313" key="12">
    <source>
        <dbReference type="EMBL" id="QCI23027.1"/>
    </source>
</evidence>
<dbReference type="GO" id="GO:0008270">
    <property type="term" value="F:zinc ion binding"/>
    <property type="evidence" value="ECO:0007669"/>
    <property type="project" value="UniProtKB-UniRule"/>
</dbReference>
<reference evidence="12 13" key="1">
    <citation type="submission" date="2018-12" db="EMBL/GenBank/DDBJ databases">
        <authorList>
            <person name="Chong R.A."/>
        </authorList>
    </citation>
    <scope>NUCLEOTIDE SEQUENCE [LARGE SCALE GENOMIC DNA]</scope>
    <source>
        <strain evidence="12 13">Mga</strain>
    </source>
</reference>
<dbReference type="FunFam" id="3.30.70.360:FF:000003">
    <property type="entry name" value="Acetylornithine deacetylase"/>
    <property type="match status" value="1"/>
</dbReference>
<dbReference type="Gene3D" id="3.30.70.360">
    <property type="match status" value="1"/>
</dbReference>
<evidence type="ECO:0000256" key="3">
    <source>
        <dbReference type="ARBA" id="ARBA00022490"/>
    </source>
</evidence>
<evidence type="ECO:0000256" key="10">
    <source>
        <dbReference type="HAMAP-Rule" id="MF_01108"/>
    </source>
</evidence>
<evidence type="ECO:0000256" key="6">
    <source>
        <dbReference type="ARBA" id="ARBA00022723"/>
    </source>
</evidence>
<organism evidence="12 13">
    <name type="scientific">Buchnera aphidicola</name>
    <name type="common">Macrosiphum gaurae</name>
    <dbReference type="NCBI Taxonomy" id="2315801"/>
    <lineage>
        <taxon>Bacteria</taxon>
        <taxon>Pseudomonadati</taxon>
        <taxon>Pseudomonadota</taxon>
        <taxon>Gammaproteobacteria</taxon>
        <taxon>Enterobacterales</taxon>
        <taxon>Erwiniaceae</taxon>
        <taxon>Buchnera</taxon>
    </lineage>
</organism>
<comment type="catalytic activity">
    <reaction evidence="10">
        <text>N(2)-acetyl-L-ornithine + H2O = L-ornithine + acetate</text>
        <dbReference type="Rhea" id="RHEA:15941"/>
        <dbReference type="ChEBI" id="CHEBI:15377"/>
        <dbReference type="ChEBI" id="CHEBI:30089"/>
        <dbReference type="ChEBI" id="CHEBI:46911"/>
        <dbReference type="ChEBI" id="CHEBI:57805"/>
        <dbReference type="EC" id="3.5.1.16"/>
    </reaction>
</comment>
<comment type="similarity">
    <text evidence="2 10">Belongs to the peptidase M20A family. ArgE subfamily.</text>
</comment>
<feature type="active site" evidence="10">
    <location>
        <position position="143"/>
    </location>
</feature>
<protein>
    <recommendedName>
        <fullName evidence="10">Acetylornithine deacetylase</fullName>
        <shortName evidence="10">AO</shortName>
        <shortName evidence="10">Acetylornithinase</shortName>
        <ecNumber evidence="10">3.5.1.16</ecNumber>
    </recommendedName>
    <alternativeName>
        <fullName evidence="10">N-acetylornithinase</fullName>
        <shortName evidence="10">NAO</shortName>
    </alternativeName>
</protein>
<dbReference type="EMBL" id="CP034867">
    <property type="protein sequence ID" value="QCI23027.1"/>
    <property type="molecule type" value="Genomic_DNA"/>
</dbReference>
<evidence type="ECO:0000256" key="4">
    <source>
        <dbReference type="ARBA" id="ARBA00022571"/>
    </source>
</evidence>
<reference evidence="12 13" key="2">
    <citation type="submission" date="2019-05" db="EMBL/GenBank/DDBJ databases">
        <title>Genome evolution of the obligate endosymbiont Buchnera aphidicola.</title>
        <authorList>
            <person name="Moran N.A."/>
        </authorList>
    </citation>
    <scope>NUCLEOTIDE SEQUENCE [LARGE SCALE GENOMIC DNA]</scope>
    <source>
        <strain evidence="12 13">Mga</strain>
    </source>
</reference>
<dbReference type="NCBIfam" id="TIGR01892">
    <property type="entry name" value="AcOrn-deacetyl"/>
    <property type="match status" value="1"/>
</dbReference>
<dbReference type="InterPro" id="IPR001261">
    <property type="entry name" value="ArgE/DapE_CS"/>
</dbReference>
<comment type="function">
    <text evidence="10">Catalyzes the hydrolysis of the amide bond of N(2)-acetylated L-amino acids. Cleaves the acetyl group from N-acetyl-L-ornithine to form L-ornithine, an intermediate in L-arginine biosynthesis pathway, and a branchpoint in the synthesis of polyamines.</text>
</comment>
<dbReference type="GO" id="GO:0008777">
    <property type="term" value="F:acetylornithine deacetylase activity"/>
    <property type="evidence" value="ECO:0007669"/>
    <property type="project" value="UniProtKB-UniRule"/>
</dbReference>
<comment type="pathway">
    <text evidence="10">Amino-acid biosynthesis; L-arginine biosynthesis; L-ornithine from N(2)-acetyl-L-ornithine (linear): step 1/1.</text>
</comment>
<evidence type="ECO:0000256" key="1">
    <source>
        <dbReference type="ARBA" id="ARBA00004496"/>
    </source>
</evidence>
<dbReference type="EC" id="3.5.1.16" evidence="10"/>
<dbReference type="UniPathway" id="UPA00068">
    <property type="reaction ID" value="UER00110"/>
</dbReference>
<dbReference type="GO" id="GO:0005737">
    <property type="term" value="C:cytoplasm"/>
    <property type="evidence" value="ECO:0007669"/>
    <property type="project" value="UniProtKB-SubCell"/>
</dbReference>
<keyword evidence="5 10" id="KW-0028">Amino-acid biosynthesis</keyword>
<dbReference type="InterPro" id="IPR050072">
    <property type="entry name" value="Peptidase_M20A"/>
</dbReference>
<dbReference type="HAMAP" id="MF_01108">
    <property type="entry name" value="ArgE"/>
    <property type="match status" value="1"/>
</dbReference>
<proteinExistence type="inferred from homology"/>
<dbReference type="OrthoDB" id="3665926at2"/>
<evidence type="ECO:0000256" key="7">
    <source>
        <dbReference type="ARBA" id="ARBA00022801"/>
    </source>
</evidence>
<keyword evidence="3 10" id="KW-0963">Cytoplasm</keyword>
<dbReference type="InterPro" id="IPR010169">
    <property type="entry name" value="AcOrn-deacetyl"/>
</dbReference>
<feature type="binding site" evidence="10">
    <location>
        <position position="144"/>
    </location>
    <ligand>
        <name>Zn(2+)</name>
        <dbReference type="ChEBI" id="CHEBI:29105"/>
        <label>2</label>
    </ligand>
</feature>
<keyword evidence="6 10" id="KW-0479">Metal-binding</keyword>
<feature type="binding site" evidence="10">
    <location>
        <position position="111"/>
    </location>
    <ligand>
        <name>Zn(2+)</name>
        <dbReference type="ChEBI" id="CHEBI:29105"/>
        <label>2</label>
    </ligand>
</feature>
<keyword evidence="7 10" id="KW-0378">Hydrolase</keyword>
<feature type="binding site" evidence="10">
    <location>
        <position position="355"/>
    </location>
    <ligand>
        <name>Zn(2+)</name>
        <dbReference type="ChEBI" id="CHEBI:29105"/>
        <label>2</label>
    </ligand>
</feature>
<comment type="cofactor">
    <cofactor evidence="10">
        <name>glutathione</name>
        <dbReference type="ChEBI" id="CHEBI:57925"/>
    </cofactor>
</comment>
<comment type="subcellular location">
    <subcellularLocation>
        <location evidence="1 10">Cytoplasm</location>
    </subcellularLocation>
</comment>
<sequence length="382" mass="43219">MIKKISSFVEVYKSLIKIPTISSENKALDHSNKNFIDLLSNYFSDLNFSIKNYQISYTNKFNMLASIGSGTGGILLSGHSDTVDFDEKKWTKDPFTLTETNDRFYGLGTVDMKGFFAFILDVISSINIKKIIKPIYILATANEETDMSGARHFIKSTDIKPDCIIIGEPTSLKLINAHKGHVSYSIEVIGNTGHSSNPDYGVNSIEIMYHVIQALLLLKKHLKQKYRHQDFSIPYPTMNLASIHGGNAINRICSSCVLNFEIRPIPGLTLTQIEILIEEKLAFIKKKWSDNRIFIKKLFFSVPAYECSHQDNITKTIAKLCQLNRTTVNYCTEAPFLKTIAPTLILGPGSIEQAHQPDEYLEKFFIQPTKNIIGKLIHKFCY</sequence>
<dbReference type="PANTHER" id="PTHR43808">
    <property type="entry name" value="ACETYLORNITHINE DEACETYLASE"/>
    <property type="match status" value="1"/>
</dbReference>
<dbReference type="InterPro" id="IPR011650">
    <property type="entry name" value="Peptidase_M20_dimer"/>
</dbReference>
<dbReference type="NCBIfam" id="NF003474">
    <property type="entry name" value="PRK05111.1"/>
    <property type="match status" value="1"/>
</dbReference>
<evidence type="ECO:0000256" key="5">
    <source>
        <dbReference type="ARBA" id="ARBA00022605"/>
    </source>
</evidence>
<dbReference type="Gene3D" id="3.40.630.10">
    <property type="entry name" value="Zn peptidases"/>
    <property type="match status" value="1"/>
</dbReference>
<accession>A0A4D6Y203</accession>
<feature type="binding site" evidence="10">
    <location>
        <position position="111"/>
    </location>
    <ligand>
        <name>Zn(2+)</name>
        <dbReference type="ChEBI" id="CHEBI:29105"/>
        <label>1</label>
    </ligand>
</feature>
<dbReference type="PROSITE" id="PS00759">
    <property type="entry name" value="ARGE_DAPE_CPG2_2"/>
    <property type="match status" value="1"/>
</dbReference>
<feature type="binding site" evidence="10">
    <location>
        <position position="168"/>
    </location>
    <ligand>
        <name>Zn(2+)</name>
        <dbReference type="ChEBI" id="CHEBI:29105"/>
        <label>1</label>
    </ligand>
</feature>
<feature type="domain" description="Peptidase M20 dimerisation" evidence="11">
    <location>
        <begin position="176"/>
        <end position="287"/>
    </location>
</feature>
<dbReference type="CDD" id="cd03894">
    <property type="entry name" value="M20_ArgE"/>
    <property type="match status" value="1"/>
</dbReference>
<feature type="active site" evidence="10">
    <location>
        <position position="81"/>
    </location>
</feature>
<dbReference type="Pfam" id="PF01546">
    <property type="entry name" value="Peptidase_M20"/>
    <property type="match status" value="1"/>
</dbReference>
<evidence type="ECO:0000256" key="9">
    <source>
        <dbReference type="ARBA" id="ARBA00023285"/>
    </source>
</evidence>
<gene>
    <name evidence="10" type="primary">argE</name>
    <name evidence="12" type="ORF">D9V72_00235</name>
</gene>
<comment type="subunit">
    <text evidence="10">Homodimer.</text>
</comment>
<dbReference type="SUPFAM" id="SSF53187">
    <property type="entry name" value="Zn-dependent exopeptidases"/>
    <property type="match status" value="1"/>
</dbReference>
<dbReference type="PANTHER" id="PTHR43808:SF1">
    <property type="entry name" value="ACETYLORNITHINE DEACETYLASE"/>
    <property type="match status" value="1"/>
</dbReference>
<dbReference type="Pfam" id="PF07687">
    <property type="entry name" value="M20_dimer"/>
    <property type="match status" value="1"/>
</dbReference>
<dbReference type="Proteomes" id="UP000298716">
    <property type="component" value="Chromosome"/>
</dbReference>
<dbReference type="GO" id="GO:0006526">
    <property type="term" value="P:L-arginine biosynthetic process"/>
    <property type="evidence" value="ECO:0007669"/>
    <property type="project" value="UniProtKB-UniRule"/>
</dbReference>
<dbReference type="RefSeq" id="WP_158355411.1">
    <property type="nucleotide sequence ID" value="NZ_CP034867.1"/>
</dbReference>
<dbReference type="InterPro" id="IPR002933">
    <property type="entry name" value="Peptidase_M20"/>
</dbReference>
<evidence type="ECO:0000313" key="13">
    <source>
        <dbReference type="Proteomes" id="UP000298716"/>
    </source>
</evidence>
<keyword evidence="4 10" id="KW-0055">Arginine biosynthesis</keyword>